<evidence type="ECO:0000313" key="2">
    <source>
        <dbReference type="Ensembl" id="ENSGEVP00005020681.1"/>
    </source>
</evidence>
<dbReference type="PANTHER" id="PTHR24103">
    <property type="entry name" value="E3 UBIQUITIN-PROTEIN LIGASE TRIM"/>
    <property type="match status" value="1"/>
</dbReference>
<feature type="compositionally biased region" description="Gly residues" evidence="1">
    <location>
        <begin position="22"/>
        <end position="36"/>
    </location>
</feature>
<feature type="compositionally biased region" description="Basic and acidic residues" evidence="1">
    <location>
        <begin position="65"/>
        <end position="76"/>
    </location>
</feature>
<evidence type="ECO:0000256" key="1">
    <source>
        <dbReference type="SAM" id="MobiDB-lite"/>
    </source>
</evidence>
<dbReference type="GeneTree" id="ENSGT01030000234669"/>
<protein>
    <submittedName>
        <fullName evidence="2">Uncharacterized protein</fullName>
    </submittedName>
</protein>
<feature type="region of interest" description="Disordered" evidence="1">
    <location>
        <begin position="203"/>
        <end position="228"/>
    </location>
</feature>
<dbReference type="AlphaFoldDB" id="A0A8C5EWH0"/>
<name>A0A8C5EWH0_9SAUR</name>
<organism evidence="2 3">
    <name type="scientific">Gopherus evgoodei</name>
    <name type="common">Goodes thornscrub tortoise</name>
    <dbReference type="NCBI Taxonomy" id="1825980"/>
    <lineage>
        <taxon>Eukaryota</taxon>
        <taxon>Metazoa</taxon>
        <taxon>Chordata</taxon>
        <taxon>Craniata</taxon>
        <taxon>Vertebrata</taxon>
        <taxon>Euteleostomi</taxon>
        <taxon>Archelosauria</taxon>
        <taxon>Testudinata</taxon>
        <taxon>Testudines</taxon>
        <taxon>Cryptodira</taxon>
        <taxon>Durocryptodira</taxon>
        <taxon>Testudinoidea</taxon>
        <taxon>Testudinidae</taxon>
        <taxon>Gopherus</taxon>
    </lineage>
</organism>
<feature type="compositionally biased region" description="Basic and acidic residues" evidence="1">
    <location>
        <begin position="126"/>
        <end position="142"/>
    </location>
</feature>
<accession>A0A8C5EWH0</accession>
<keyword evidence="3" id="KW-1185">Reference proteome</keyword>
<gene>
    <name evidence="2" type="primary">LOC115636550</name>
</gene>
<reference evidence="2" key="1">
    <citation type="submission" date="2025-08" db="UniProtKB">
        <authorList>
            <consortium name="Ensembl"/>
        </authorList>
    </citation>
    <scope>IDENTIFICATION</scope>
</reference>
<feature type="compositionally biased region" description="Polar residues" evidence="1">
    <location>
        <begin position="209"/>
        <end position="219"/>
    </location>
</feature>
<dbReference type="Ensembl" id="ENSGEVT00005021720.1">
    <property type="protein sequence ID" value="ENSGEVP00005020681.1"/>
    <property type="gene ID" value="ENSGEVG00005014680.1"/>
</dbReference>
<evidence type="ECO:0000313" key="3">
    <source>
        <dbReference type="Proteomes" id="UP000694390"/>
    </source>
</evidence>
<reference evidence="2" key="2">
    <citation type="submission" date="2025-09" db="UniProtKB">
        <authorList>
            <consortium name="Ensembl"/>
        </authorList>
    </citation>
    <scope>IDENTIFICATION</scope>
</reference>
<feature type="region of interest" description="Disordered" evidence="1">
    <location>
        <begin position="1"/>
        <end position="142"/>
    </location>
</feature>
<proteinExistence type="predicted"/>
<sequence>MAGVGSAAGRLLQPCSRRGSAVGPGGSAGRPGGGDTRGADTLLLGGAGPACLVRPLPGGRSHRSPRPERGCGERVSRAGRRSPCCGAGAAKPWSGWAGSYRRDPERGSAAELGAQEVPQKHLAPLGKEREATEEERQSEELLKQTAAERQKIVWEWQELRGFLEEQKQRLLSRLEELERAIVQRRDEGVCSLSWEISLLNERGGEKGQQPLSQPLQDAGSTGGSWEDRMFRKPESSFAELEKRLSDFSLKSAMLQEVLLGFKEMLRRGLGSNTAIPMMINFWETSSTELFEGVALESKGTEAVACGKQGKFHY</sequence>
<dbReference type="OrthoDB" id="9428387at2759"/>
<dbReference type="InterPro" id="IPR050143">
    <property type="entry name" value="TRIM/RBCC"/>
</dbReference>
<dbReference type="Proteomes" id="UP000694390">
    <property type="component" value="Unassembled WGS sequence"/>
</dbReference>